<dbReference type="PANTHER" id="PTHR47788:SF1">
    <property type="entry name" value="A-ADDING TRNA NUCLEOTIDYLTRANSFERASE"/>
    <property type="match status" value="1"/>
</dbReference>
<evidence type="ECO:0000256" key="7">
    <source>
        <dbReference type="ARBA" id="ARBA00022723"/>
    </source>
</evidence>
<dbReference type="SUPFAM" id="SSF81891">
    <property type="entry name" value="Poly A polymerase C-terminal region-like"/>
    <property type="match status" value="1"/>
</dbReference>
<keyword evidence="8" id="KW-0547">Nucleotide-binding</keyword>
<keyword evidence="4 12" id="KW-0808">Transferase</keyword>
<comment type="similarity">
    <text evidence="2 12">Belongs to the tRNA nucleotidyltransferase/poly(A) polymerase family.</text>
</comment>
<dbReference type="PANTHER" id="PTHR47788">
    <property type="entry name" value="POLYA POLYMERASE"/>
    <property type="match status" value="1"/>
</dbReference>
<dbReference type="PROSITE" id="PS51371">
    <property type="entry name" value="CBS"/>
    <property type="match status" value="2"/>
</dbReference>
<evidence type="ECO:0000259" key="14">
    <source>
        <dbReference type="PROSITE" id="PS51371"/>
    </source>
</evidence>
<dbReference type="SUPFAM" id="SSF81301">
    <property type="entry name" value="Nucleotidyltransferase"/>
    <property type="match status" value="1"/>
</dbReference>
<dbReference type="SUPFAM" id="SSF64182">
    <property type="entry name" value="DHH phosphoesterases"/>
    <property type="match status" value="1"/>
</dbReference>
<dbReference type="Gene3D" id="3.30.460.10">
    <property type="entry name" value="Beta Polymerase, domain 2"/>
    <property type="match status" value="1"/>
</dbReference>
<accession>A0AAV3X6S8</accession>
<keyword evidence="6" id="KW-0548">Nucleotidyltransferase</keyword>
<dbReference type="SUPFAM" id="SSF54631">
    <property type="entry name" value="CBS-domain pair"/>
    <property type="match status" value="1"/>
</dbReference>
<proteinExistence type="inferred from homology"/>
<evidence type="ECO:0000256" key="11">
    <source>
        <dbReference type="PROSITE-ProRule" id="PRU00703"/>
    </source>
</evidence>
<evidence type="ECO:0000256" key="2">
    <source>
        <dbReference type="ARBA" id="ARBA00007265"/>
    </source>
</evidence>
<dbReference type="Proteomes" id="UP001050975">
    <property type="component" value="Unassembled WGS sequence"/>
</dbReference>
<evidence type="ECO:0000256" key="8">
    <source>
        <dbReference type="ARBA" id="ARBA00022741"/>
    </source>
</evidence>
<dbReference type="InterPro" id="IPR002646">
    <property type="entry name" value="PolA_pol_head_dom"/>
</dbReference>
<dbReference type="Pfam" id="PF00571">
    <property type="entry name" value="CBS"/>
    <property type="match status" value="2"/>
</dbReference>
<dbReference type="EMBL" id="BLAY01000011">
    <property type="protein sequence ID" value="GET36296.1"/>
    <property type="molecule type" value="Genomic_DNA"/>
</dbReference>
<feature type="region of interest" description="Disordered" evidence="13">
    <location>
        <begin position="144"/>
        <end position="187"/>
    </location>
</feature>
<dbReference type="Gene3D" id="1.10.3090.10">
    <property type="entry name" value="cca-adding enzyme, domain 2"/>
    <property type="match status" value="1"/>
</dbReference>
<dbReference type="SMART" id="SM00116">
    <property type="entry name" value="CBS"/>
    <property type="match status" value="2"/>
</dbReference>
<keyword evidence="3" id="KW-0820">tRNA-binding</keyword>
<dbReference type="Gene3D" id="3.10.310.30">
    <property type="match status" value="1"/>
</dbReference>
<keyword evidence="10 12" id="KW-0694">RNA-binding</keyword>
<keyword evidence="7" id="KW-0479">Metal-binding</keyword>
<evidence type="ECO:0000256" key="6">
    <source>
        <dbReference type="ARBA" id="ARBA00022695"/>
    </source>
</evidence>
<dbReference type="InterPro" id="IPR043519">
    <property type="entry name" value="NT_sf"/>
</dbReference>
<keyword evidence="11" id="KW-0129">CBS domain</keyword>
<dbReference type="Gene3D" id="3.90.1640.10">
    <property type="entry name" value="inorganic pyrophosphatase (n-terminal core)"/>
    <property type="match status" value="1"/>
</dbReference>
<evidence type="ECO:0000256" key="9">
    <source>
        <dbReference type="ARBA" id="ARBA00022842"/>
    </source>
</evidence>
<gene>
    <name evidence="15" type="ORF">MiSe_10440</name>
</gene>
<keyword evidence="9" id="KW-0460">Magnesium</keyword>
<evidence type="ECO:0000256" key="12">
    <source>
        <dbReference type="RuleBase" id="RU003953"/>
    </source>
</evidence>
<feature type="domain" description="CBS" evidence="14">
    <location>
        <begin position="404"/>
        <end position="463"/>
    </location>
</feature>
<evidence type="ECO:0000256" key="13">
    <source>
        <dbReference type="SAM" id="MobiDB-lite"/>
    </source>
</evidence>
<sequence>MTHDPLPMTHAPMDLVLCHTTADFDALGAAVGLTRLKPGAKIVLTGGAHPAVRDFLALHRDEYALIERRSVNPKKIRSIAVVDTQLRERTGKASEWFDLPHLTEIVVYDHHPNAETDIPATRSQIEPVGATTTLIVEHLQKLAEEQRSRGAEEQRSRGAEEQRSRGAEEQRSRGVQENVHSNSPDPLCTPAHLPTCPPAPILTPAEATVMALGIHVDTGSLTYDGATPRDAAALAWLMAQGASLPVIAEYIDPGLSPKLQHLLKEALEKLQKTTQWGYTISWVLLQTPGYIPGLSSLASRLVEITESDALLLAAEYAARSDANEDKDAALNLPSEISNLRLTVIGRSQIEGVDLNQLFQPLGGGGHSQAAALILRGVEPQPALEQLVEQLVAQIQQPPTARELMSSPVRTIRPETTIGEAQRVLLRYGHSGLSVVNAKDELVGVISRRDIDIALHHGFAHAPVKGYMTTNLKTITPDTPLTEIESIMVTYDIGRLPVLSNNQLVGIVTRTDVLRQLHQDKTRGREIDPERERNGNLSYCPLPLSQLRDRIAPPLWHLLTAAANAAEKRGWHLYLVGGAVRDLLLADSAEGEDIDSPIALQDIDMVVDGFHRAADAGAGVKLAKELQKIYPHSRLEIHGAFQTAALLWHKDPELDNLWVDIATARTEFYPYPAANPEVEASSIRQDLYRRDFTINALAVRITAPRAGKLLDFFGGLLDLQAGQIRVLHANSFIEDPTRIYRAVRFAVRLGFEIEPQTQGYIRHAIASGIYEQIQEKNSRAPALETRLKSELKYILHAPYWKPALRLLAELGALRCIHPTLELTEQLWWQVRLVDRCLQRFDREKTLEHWQMRLEVLIAALKPPYPGKVASNLQLPADSIQRLSQLQEAKTNIVESLPKCERMSEIVLLLRQYQLPTLILIAAFSQREVRHQIWRYLSDLSHIKAPLNGNDLKALGYKPGRQFKEILDALLVATLDGEVSDRTSALAYLAQRYPLREGK</sequence>
<organism evidence="15 16">
    <name type="scientific">Microseira wollei NIES-4236</name>
    <dbReference type="NCBI Taxonomy" id="2530354"/>
    <lineage>
        <taxon>Bacteria</taxon>
        <taxon>Bacillati</taxon>
        <taxon>Cyanobacteriota</taxon>
        <taxon>Cyanophyceae</taxon>
        <taxon>Oscillatoriophycideae</taxon>
        <taxon>Aerosakkonematales</taxon>
        <taxon>Aerosakkonemataceae</taxon>
        <taxon>Microseira</taxon>
    </lineage>
</organism>
<dbReference type="GO" id="GO:0046872">
    <property type="term" value="F:metal ion binding"/>
    <property type="evidence" value="ECO:0007669"/>
    <property type="project" value="UniProtKB-KW"/>
</dbReference>
<dbReference type="GO" id="GO:0016779">
    <property type="term" value="F:nucleotidyltransferase activity"/>
    <property type="evidence" value="ECO:0007669"/>
    <property type="project" value="UniProtKB-KW"/>
</dbReference>
<evidence type="ECO:0000313" key="16">
    <source>
        <dbReference type="Proteomes" id="UP001050975"/>
    </source>
</evidence>
<dbReference type="GO" id="GO:0000166">
    <property type="term" value="F:nucleotide binding"/>
    <property type="evidence" value="ECO:0007669"/>
    <property type="project" value="UniProtKB-KW"/>
</dbReference>
<dbReference type="Pfam" id="PF01743">
    <property type="entry name" value="PolyA_pol"/>
    <property type="match status" value="1"/>
</dbReference>
<evidence type="ECO:0000313" key="15">
    <source>
        <dbReference type="EMBL" id="GET36296.1"/>
    </source>
</evidence>
<dbReference type="CDD" id="cd04595">
    <property type="entry name" value="CBS_pair_DHH_polyA_Pol_assoc"/>
    <property type="match status" value="1"/>
</dbReference>
<evidence type="ECO:0000256" key="4">
    <source>
        <dbReference type="ARBA" id="ARBA00022679"/>
    </source>
</evidence>
<dbReference type="AlphaFoldDB" id="A0AAV3X6S8"/>
<dbReference type="InterPro" id="IPR038763">
    <property type="entry name" value="DHH_sf"/>
</dbReference>
<feature type="compositionally biased region" description="Polar residues" evidence="13">
    <location>
        <begin position="175"/>
        <end position="184"/>
    </location>
</feature>
<dbReference type="GO" id="GO:0000049">
    <property type="term" value="F:tRNA binding"/>
    <property type="evidence" value="ECO:0007669"/>
    <property type="project" value="UniProtKB-KW"/>
</dbReference>
<dbReference type="Gene3D" id="3.10.580.10">
    <property type="entry name" value="CBS-domain"/>
    <property type="match status" value="1"/>
</dbReference>
<name>A0AAV3X6S8_9CYAN</name>
<dbReference type="InterPro" id="IPR000644">
    <property type="entry name" value="CBS_dom"/>
</dbReference>
<reference evidence="15" key="1">
    <citation type="submission" date="2019-10" db="EMBL/GenBank/DDBJ databases">
        <title>Draft genome sequece of Microseira wollei NIES-4236.</title>
        <authorList>
            <person name="Yamaguchi H."/>
            <person name="Suzuki S."/>
            <person name="Kawachi M."/>
        </authorList>
    </citation>
    <scope>NUCLEOTIDE SEQUENCE</scope>
    <source>
        <strain evidence="15">NIES-4236</strain>
    </source>
</reference>
<feature type="domain" description="CBS" evidence="14">
    <location>
        <begin position="467"/>
        <end position="526"/>
    </location>
</feature>
<feature type="compositionally biased region" description="Basic and acidic residues" evidence="13">
    <location>
        <begin position="144"/>
        <end position="174"/>
    </location>
</feature>
<comment type="caution">
    <text evidence="15">The sequence shown here is derived from an EMBL/GenBank/DDBJ whole genome shotgun (WGS) entry which is preliminary data.</text>
</comment>
<evidence type="ECO:0000256" key="5">
    <source>
        <dbReference type="ARBA" id="ARBA00022694"/>
    </source>
</evidence>
<protein>
    <submittedName>
        <fullName evidence="15">PolyA polymerase</fullName>
    </submittedName>
</protein>
<keyword evidence="5" id="KW-0819">tRNA processing</keyword>
<dbReference type="GO" id="GO:0008033">
    <property type="term" value="P:tRNA processing"/>
    <property type="evidence" value="ECO:0007669"/>
    <property type="project" value="UniProtKB-KW"/>
</dbReference>
<dbReference type="InterPro" id="IPR046342">
    <property type="entry name" value="CBS_dom_sf"/>
</dbReference>
<keyword evidence="16" id="KW-1185">Reference proteome</keyword>
<evidence type="ECO:0000256" key="1">
    <source>
        <dbReference type="ARBA" id="ARBA00001946"/>
    </source>
</evidence>
<dbReference type="CDD" id="cd05398">
    <property type="entry name" value="NT_ClassII-CCAase"/>
    <property type="match status" value="1"/>
</dbReference>
<comment type="cofactor">
    <cofactor evidence="1">
        <name>Mg(2+)</name>
        <dbReference type="ChEBI" id="CHEBI:18420"/>
    </cofactor>
</comment>
<evidence type="ECO:0000256" key="10">
    <source>
        <dbReference type="ARBA" id="ARBA00022884"/>
    </source>
</evidence>
<evidence type="ECO:0000256" key="3">
    <source>
        <dbReference type="ARBA" id="ARBA00022555"/>
    </source>
</evidence>
<dbReference type="InterPro" id="IPR052390">
    <property type="entry name" value="tRNA_nt/polyA_polymerase"/>
</dbReference>